<proteinExistence type="predicted"/>
<evidence type="ECO:0000256" key="1">
    <source>
        <dbReference type="SAM" id="MobiDB-lite"/>
    </source>
</evidence>
<organism evidence="3 4">
    <name type="scientific">Torulaspora globosa</name>
    <dbReference type="NCBI Taxonomy" id="48254"/>
    <lineage>
        <taxon>Eukaryota</taxon>
        <taxon>Fungi</taxon>
        <taxon>Dikarya</taxon>
        <taxon>Ascomycota</taxon>
        <taxon>Saccharomycotina</taxon>
        <taxon>Saccharomycetes</taxon>
        <taxon>Saccharomycetales</taxon>
        <taxon>Saccharomycetaceae</taxon>
        <taxon>Torulaspora</taxon>
    </lineage>
</organism>
<feature type="region of interest" description="Disordered" evidence="1">
    <location>
        <begin position="20"/>
        <end position="45"/>
    </location>
</feature>
<gene>
    <name evidence="3" type="ORF">HG537_0G00210</name>
</gene>
<dbReference type="PANTHER" id="PTHR23355:SF59">
    <property type="entry name" value="EXORIBONUCLEASE II, MITOCHONDRIAL"/>
    <property type="match status" value="1"/>
</dbReference>
<keyword evidence="4" id="KW-1185">Reference proteome</keyword>
<evidence type="ECO:0000313" key="4">
    <source>
        <dbReference type="Proteomes" id="UP000510647"/>
    </source>
</evidence>
<dbReference type="SMART" id="SM00955">
    <property type="entry name" value="RNB"/>
    <property type="match status" value="1"/>
</dbReference>
<dbReference type="OrthoDB" id="2285229at2759"/>
<dbReference type="Proteomes" id="UP000510647">
    <property type="component" value="Chromosome 7"/>
</dbReference>
<evidence type="ECO:0000259" key="2">
    <source>
        <dbReference type="SMART" id="SM00955"/>
    </source>
</evidence>
<reference evidence="3 4" key="1">
    <citation type="submission" date="2020-06" db="EMBL/GenBank/DDBJ databases">
        <title>The yeast mating-type switching endonuclease HO is a domesticated member of an unorthodox homing genetic element family.</title>
        <authorList>
            <person name="Coughlan A.Y."/>
            <person name="Lombardi L."/>
            <person name="Braun-Galleani S."/>
            <person name="Martos A.R."/>
            <person name="Galeote V."/>
            <person name="Bigey F."/>
            <person name="Dequin S."/>
            <person name="Byrne K.P."/>
            <person name="Wolfe K.H."/>
        </authorList>
    </citation>
    <scope>NUCLEOTIDE SEQUENCE [LARGE SCALE GENOMIC DNA]</scope>
    <source>
        <strain evidence="3 4">CBS2947</strain>
    </source>
</reference>
<dbReference type="AlphaFoldDB" id="A0A7H9HVL2"/>
<feature type="domain" description="RNB" evidence="2">
    <location>
        <begin position="484"/>
        <end position="809"/>
    </location>
</feature>
<dbReference type="InterPro" id="IPR001900">
    <property type="entry name" value="RNase_II/R"/>
</dbReference>
<dbReference type="InterPro" id="IPR012340">
    <property type="entry name" value="NA-bd_OB-fold"/>
</dbReference>
<dbReference type="PANTHER" id="PTHR23355">
    <property type="entry name" value="RIBONUCLEASE"/>
    <property type="match status" value="1"/>
</dbReference>
<dbReference type="EMBL" id="CP059273">
    <property type="protein sequence ID" value="QLQ81768.1"/>
    <property type="molecule type" value="Genomic_DNA"/>
</dbReference>
<dbReference type="GO" id="GO:0006402">
    <property type="term" value="P:mRNA catabolic process"/>
    <property type="evidence" value="ECO:0007669"/>
    <property type="project" value="TreeGrafter"/>
</dbReference>
<dbReference type="GO" id="GO:0003723">
    <property type="term" value="F:RNA binding"/>
    <property type="evidence" value="ECO:0007669"/>
    <property type="project" value="InterPro"/>
</dbReference>
<accession>A0A7H9HVL2</accession>
<dbReference type="Pfam" id="PF00773">
    <property type="entry name" value="RNB"/>
    <property type="match status" value="1"/>
</dbReference>
<dbReference type="SUPFAM" id="SSF50249">
    <property type="entry name" value="Nucleic acid-binding proteins"/>
    <property type="match status" value="1"/>
</dbReference>
<dbReference type="GO" id="GO:0000932">
    <property type="term" value="C:P-body"/>
    <property type="evidence" value="ECO:0007669"/>
    <property type="project" value="TreeGrafter"/>
</dbReference>
<dbReference type="InterPro" id="IPR050180">
    <property type="entry name" value="RNR_Ribonuclease"/>
</dbReference>
<protein>
    <recommendedName>
        <fullName evidence="2">RNB domain-containing protein</fullName>
    </recommendedName>
</protein>
<evidence type="ECO:0000313" key="3">
    <source>
        <dbReference type="EMBL" id="QLQ81768.1"/>
    </source>
</evidence>
<dbReference type="GO" id="GO:0000175">
    <property type="term" value="F:3'-5'-RNA exonuclease activity"/>
    <property type="evidence" value="ECO:0007669"/>
    <property type="project" value="TreeGrafter"/>
</dbReference>
<name>A0A7H9HVL2_9SACH</name>
<sequence>MVPGRWLVRALHSSGSRLRAGVRRPVRRETRDDVEVPPLPSTSSVPDAQAISEQFLARTGDLEPGIEVKELPQIRREFGRRYEARYSRPSRVWLQRWWRGRDEPPERSAATARLTPGALTLRPLAVGDLVLLRAHAAELCMCVDVPVSTRDPRYTFATVDGSLRFGSRSAVLLRIPRDLPAELALPAPLLVREAQHGFSPVGTIKNRADETLLLPVAARRLVTSGAAERISQSAWALLPVVLKKLELLHRSLQDAAGPQPLSFFDLVLMVQSLELSRAVGTRDADRYVERVIADSVATSQSEIDASCLLACYWGLQAQQRSHLWGDITMSRALLSPVAVTVLPFKSQHLFYAKLKEELKADGHVKINEFVRLANNGRYRELAQSFPQIIQLFKDYAAGNLQNDETAVSLIASIFRRIHEFADDDVTRDKCEQLLSRTLPEDAVENPIHYNYALALPGSSLRCRASETVYELAKPAELEETAVERFDFGELPVYCIDSEDAHEIDDGVSVEDVGDGVYRVHVHIADATALFAESGLNEESGIRDEILGLAFERAFTTYLPDVVVPMLPKAYCEAGDLGKHGHKTRCVTFSVDVKIFNERIEVLYETYRIRLGLISNFPKVTYETVDRYLEDADKGKAVTPVVRDLQKLHLISSLLRKSRIFRDDAVVFGSGFNQGLVALSPVDREISFFDQKETASTLLVSELMILANTLTGRYFAENNIPGVFRCYQTLAMRDQAEREYENMKKKVKKGVLPTTRDISKLSSLMNSSFYSEYPAAHSMIGAKQYLTVTSPLRRFPDIINHLQIQKVLRGLPLCFTQKDVSRLLWHIQYRDSVLKNAASHQASYWTLKYIKKLLKDTPDMKFNVIITSVSQFNMVKCAISDFPSARGTLKLKPGAIKVPAIGDTVKDCKIAKIDCLDGLLELEL</sequence>